<evidence type="ECO:0000313" key="2">
    <source>
        <dbReference type="EMBL" id="KAG5484537.1"/>
    </source>
</evidence>
<dbReference type="OrthoDB" id="269872at2759"/>
<dbReference type="Proteomes" id="UP000674179">
    <property type="component" value="Chromosome 9"/>
</dbReference>
<dbReference type="AlphaFoldDB" id="A0A836KT01"/>
<sequence length="144" mass="16644">MKNESASPLRSGATDREAELEKMLEAEIAKRCEAERVAEGLRRELQLRKRQDLESQNARADENGSAVQASTVLKDTDFFRLSDAECRENGDSSNRFEDHRLRQYIRRQNALIDVLRRQKVLLEASAALRISERDFDKDLEIHKV</sequence>
<name>A0A836KT01_LEIEN</name>
<reference evidence="2 3" key="1">
    <citation type="submission" date="2021-02" db="EMBL/GenBank/DDBJ databases">
        <title>Leishmania (Mundinia) enrietti genome sequencing and assembly.</title>
        <authorList>
            <person name="Almutairi H."/>
            <person name="Gatherer D."/>
        </authorList>
    </citation>
    <scope>NUCLEOTIDE SEQUENCE [LARGE SCALE GENOMIC DNA]</scope>
    <source>
        <strain evidence="2">CUR178</strain>
    </source>
</reference>
<gene>
    <name evidence="2" type="ORF">CUR178_07128</name>
</gene>
<dbReference type="GeneID" id="94174287"/>
<protein>
    <submittedName>
        <fullName evidence="2">Uncharacterized protein</fullName>
    </submittedName>
</protein>
<keyword evidence="3" id="KW-1185">Reference proteome</keyword>
<comment type="caution">
    <text evidence="2">The sequence shown here is derived from an EMBL/GenBank/DDBJ whole genome shotgun (WGS) entry which is preliminary data.</text>
</comment>
<dbReference type="RefSeq" id="XP_067695163.1">
    <property type="nucleotide sequence ID" value="XM_067838777.1"/>
</dbReference>
<proteinExistence type="predicted"/>
<evidence type="ECO:0000256" key="1">
    <source>
        <dbReference type="SAM" id="MobiDB-lite"/>
    </source>
</evidence>
<dbReference type="KEGG" id="lenr:94174287"/>
<organism evidence="2 3">
    <name type="scientific">Leishmania enriettii</name>
    <dbReference type="NCBI Taxonomy" id="5663"/>
    <lineage>
        <taxon>Eukaryota</taxon>
        <taxon>Discoba</taxon>
        <taxon>Euglenozoa</taxon>
        <taxon>Kinetoplastea</taxon>
        <taxon>Metakinetoplastina</taxon>
        <taxon>Trypanosomatida</taxon>
        <taxon>Trypanosomatidae</taxon>
        <taxon>Leishmaniinae</taxon>
        <taxon>Leishmania</taxon>
    </lineage>
</organism>
<evidence type="ECO:0000313" key="3">
    <source>
        <dbReference type="Proteomes" id="UP000674179"/>
    </source>
</evidence>
<dbReference type="EMBL" id="JAFHKP010000009">
    <property type="protein sequence ID" value="KAG5484537.1"/>
    <property type="molecule type" value="Genomic_DNA"/>
</dbReference>
<accession>A0A836KT01</accession>
<feature type="region of interest" description="Disordered" evidence="1">
    <location>
        <begin position="48"/>
        <end position="67"/>
    </location>
</feature>